<dbReference type="AlphaFoldDB" id="A0A7J3M1R2"/>
<dbReference type="Pfam" id="PF21621">
    <property type="entry name" value="MPI_cupin_dom"/>
    <property type="match status" value="1"/>
</dbReference>
<accession>A0A7J3M1R2</accession>
<comment type="caution">
    <text evidence="2">The sequence shown here is derived from an EMBL/GenBank/DDBJ whole genome shotgun (WGS) entry which is preliminary data.</text>
</comment>
<feature type="domain" description="Mannose-6-phosphate isomerase cupin" evidence="1">
    <location>
        <begin position="219"/>
        <end position="291"/>
    </location>
</feature>
<reference evidence="2" key="1">
    <citation type="journal article" date="2020" name="mSystems">
        <title>Genome- and Community-Level Interaction Insights into Carbon Utilization and Element Cycling Functions of Hydrothermarchaeota in Hydrothermal Sediment.</title>
        <authorList>
            <person name="Zhou Z."/>
            <person name="Liu Y."/>
            <person name="Xu W."/>
            <person name="Pan J."/>
            <person name="Luo Z.H."/>
            <person name="Li M."/>
        </authorList>
    </citation>
    <scope>NUCLEOTIDE SEQUENCE [LARGE SCALE GENOMIC DNA]</scope>
    <source>
        <strain evidence="2">SpSt-587</strain>
    </source>
</reference>
<sequence length="292" mass="32880">MELPKFIFQATENLVEKPWGGEWIALLKGFRKKGIGESWEFSAHTSNPSQVLVKGEIVKLSELFIEKKEEILGSLAGKYKNFPILLKIVEVVGKRTPIVHPSEKVAESLGINDGGKLKVWIMVSGTAYVGFNEDVSSEEVDSILTEEKIWEKMNKFVASSYDSFVIPCGILHSAENAKLVEVGTNAEATIELRDERIRRAISLKKTEDFEVRAKKGRIETDFFVAELLEIVGKQDFTIETFNLLLSLEGYSILRSEKEVVDLQRGYSCLVPAKTASYSIQSEKARILRIYPK</sequence>
<proteinExistence type="predicted"/>
<dbReference type="InterPro" id="IPR011051">
    <property type="entry name" value="RmlC_Cupin_sf"/>
</dbReference>
<name>A0A7J3M1R2_ARCFL</name>
<protein>
    <recommendedName>
        <fullName evidence="1">Mannose-6-phosphate isomerase cupin domain-containing protein</fullName>
    </recommendedName>
</protein>
<evidence type="ECO:0000259" key="1">
    <source>
        <dbReference type="Pfam" id="PF21621"/>
    </source>
</evidence>
<dbReference type="InterPro" id="IPR049071">
    <property type="entry name" value="MPI_cupin_dom"/>
</dbReference>
<dbReference type="InterPro" id="IPR014710">
    <property type="entry name" value="RmlC-like_jellyroll"/>
</dbReference>
<dbReference type="SUPFAM" id="SSF51182">
    <property type="entry name" value="RmlC-like cupins"/>
    <property type="match status" value="1"/>
</dbReference>
<gene>
    <name evidence="2" type="ORF">ENT52_03235</name>
</gene>
<evidence type="ECO:0000313" key="2">
    <source>
        <dbReference type="EMBL" id="HGT82719.1"/>
    </source>
</evidence>
<dbReference type="EMBL" id="DSYZ01000072">
    <property type="protein sequence ID" value="HGT82719.1"/>
    <property type="molecule type" value="Genomic_DNA"/>
</dbReference>
<dbReference type="Gene3D" id="2.60.120.10">
    <property type="entry name" value="Jelly Rolls"/>
    <property type="match status" value="2"/>
</dbReference>
<organism evidence="2">
    <name type="scientific">Archaeoglobus fulgidus</name>
    <dbReference type="NCBI Taxonomy" id="2234"/>
    <lineage>
        <taxon>Archaea</taxon>
        <taxon>Methanobacteriati</taxon>
        <taxon>Methanobacteriota</taxon>
        <taxon>Archaeoglobi</taxon>
        <taxon>Archaeoglobales</taxon>
        <taxon>Archaeoglobaceae</taxon>
        <taxon>Archaeoglobus</taxon>
    </lineage>
</organism>